<dbReference type="EMBL" id="CP113520">
    <property type="protein sequence ID" value="WAJ28702.1"/>
    <property type="molecule type" value="Genomic_DNA"/>
</dbReference>
<evidence type="ECO:0000313" key="2">
    <source>
        <dbReference type="Proteomes" id="UP001163223"/>
    </source>
</evidence>
<name>A0ACD4NPF4_9HYPH</name>
<sequence length="379" mass="43192">MKFVSFAQNFEDVVLYRALAHVWNGTYVDVGAFDPKVDSVTKAFYDRGWSGINVEPVAEFHARFEADRPRDRNVLAALSDTAGEMTFHVVGETGLSTLDGEVARFHREAGRAVEERRVPVTTLNELLADIRDRPIHFLKIDVEGAEDKVLAGLDLDAIRPWILVIEATFPSRSEPTHMAWEDRVLSHRYELAYFDGLSRYYVAEERRELADRLAVPPNVFDEFETAYTVGLREALDASQTSYAGLLDQLTTERAAAERHAAELEAAHRETLERRETDAQAELEKHLSAAAREHERIHHALQGVQHQLAEIERSKAWRLVVFARRQMNRARRLAHRLLRPFRRPTRFGAAAGGIVPLGLELKYASKELARRIRLKALARR</sequence>
<evidence type="ECO:0000313" key="1">
    <source>
        <dbReference type="EMBL" id="WAJ28702.1"/>
    </source>
</evidence>
<keyword evidence="1" id="KW-0489">Methyltransferase</keyword>
<keyword evidence="2" id="KW-1185">Reference proteome</keyword>
<gene>
    <name evidence="1" type="ORF">OXU80_00145</name>
</gene>
<organism evidence="1 2">
    <name type="scientific">Antarcticirhabdus aurantiaca</name>
    <dbReference type="NCBI Taxonomy" id="2606717"/>
    <lineage>
        <taxon>Bacteria</taxon>
        <taxon>Pseudomonadati</taxon>
        <taxon>Pseudomonadota</taxon>
        <taxon>Alphaproteobacteria</taxon>
        <taxon>Hyphomicrobiales</taxon>
        <taxon>Aurantimonadaceae</taxon>
        <taxon>Antarcticirhabdus</taxon>
    </lineage>
</organism>
<proteinExistence type="predicted"/>
<protein>
    <submittedName>
        <fullName evidence="1">FkbM family methyltransferase</fullName>
    </submittedName>
</protein>
<reference evidence="1" key="1">
    <citation type="submission" date="2022-11" db="EMBL/GenBank/DDBJ databases">
        <title>beta-Carotene-producing bacterium, Jeongeuplla avenae sp. nov., alleviates the salt stress of Arabidopsis seedlings.</title>
        <authorList>
            <person name="Jiang L."/>
            <person name="Lee J."/>
        </authorList>
    </citation>
    <scope>NUCLEOTIDE SEQUENCE</scope>
    <source>
        <strain evidence="1">DY_R2A_6</strain>
    </source>
</reference>
<accession>A0ACD4NPF4</accession>
<keyword evidence="1" id="KW-0808">Transferase</keyword>
<dbReference type="Proteomes" id="UP001163223">
    <property type="component" value="Chromosome"/>
</dbReference>